<evidence type="ECO:0000313" key="3">
    <source>
        <dbReference type="Proteomes" id="UP001152888"/>
    </source>
</evidence>
<organism evidence="2 3">
    <name type="scientific">Acanthoscelides obtectus</name>
    <name type="common">Bean weevil</name>
    <name type="synonym">Bruchus obtectus</name>
    <dbReference type="NCBI Taxonomy" id="200917"/>
    <lineage>
        <taxon>Eukaryota</taxon>
        <taxon>Metazoa</taxon>
        <taxon>Ecdysozoa</taxon>
        <taxon>Arthropoda</taxon>
        <taxon>Hexapoda</taxon>
        <taxon>Insecta</taxon>
        <taxon>Pterygota</taxon>
        <taxon>Neoptera</taxon>
        <taxon>Endopterygota</taxon>
        <taxon>Coleoptera</taxon>
        <taxon>Polyphaga</taxon>
        <taxon>Cucujiformia</taxon>
        <taxon>Chrysomeloidea</taxon>
        <taxon>Chrysomelidae</taxon>
        <taxon>Bruchinae</taxon>
        <taxon>Bruchini</taxon>
        <taxon>Acanthoscelides</taxon>
    </lineage>
</organism>
<keyword evidence="1" id="KW-0812">Transmembrane</keyword>
<accession>A0A9P0KRM9</accession>
<comment type="caution">
    <text evidence="2">The sequence shown here is derived from an EMBL/GenBank/DDBJ whole genome shotgun (WGS) entry which is preliminary data.</text>
</comment>
<proteinExistence type="predicted"/>
<dbReference type="AlphaFoldDB" id="A0A9P0KRM9"/>
<dbReference type="EMBL" id="CAKOFQ010006904">
    <property type="protein sequence ID" value="CAH1981036.1"/>
    <property type="molecule type" value="Genomic_DNA"/>
</dbReference>
<gene>
    <name evidence="2" type="ORF">ACAOBT_LOCUS14284</name>
</gene>
<keyword evidence="3" id="KW-1185">Reference proteome</keyword>
<reference evidence="2" key="1">
    <citation type="submission" date="2022-03" db="EMBL/GenBank/DDBJ databases">
        <authorList>
            <person name="Sayadi A."/>
        </authorList>
    </citation>
    <scope>NUCLEOTIDE SEQUENCE</scope>
</reference>
<sequence>MTGDKYFLYMVVIDLEYSVRVATNTNISIFTLLHIILLDFLGFHILLNCSRSPGLGTALFLKMVINTDPEQANRAKLNGELTMAVVSCGSDYQDQHLMHSQSS</sequence>
<keyword evidence="1" id="KW-0472">Membrane</keyword>
<evidence type="ECO:0000313" key="2">
    <source>
        <dbReference type="EMBL" id="CAH1981036.1"/>
    </source>
</evidence>
<evidence type="ECO:0000256" key="1">
    <source>
        <dbReference type="SAM" id="Phobius"/>
    </source>
</evidence>
<feature type="transmembrane region" description="Helical" evidence="1">
    <location>
        <begin position="27"/>
        <end position="47"/>
    </location>
</feature>
<dbReference type="Proteomes" id="UP001152888">
    <property type="component" value="Unassembled WGS sequence"/>
</dbReference>
<name>A0A9P0KRM9_ACAOB</name>
<keyword evidence="1" id="KW-1133">Transmembrane helix</keyword>
<protein>
    <submittedName>
        <fullName evidence="2">Uncharacterized protein</fullName>
    </submittedName>
</protein>